<evidence type="ECO:0000313" key="2">
    <source>
        <dbReference type="Proteomes" id="UP000800093"/>
    </source>
</evidence>
<accession>A0A9P4KJM9</accession>
<dbReference type="Proteomes" id="UP000800093">
    <property type="component" value="Unassembled WGS sequence"/>
</dbReference>
<gene>
    <name evidence="1" type="ORF">CC78DRAFT_576035</name>
</gene>
<keyword evidence="2" id="KW-1185">Reference proteome</keyword>
<organism evidence="1 2">
    <name type="scientific">Lojkania enalia</name>
    <dbReference type="NCBI Taxonomy" id="147567"/>
    <lineage>
        <taxon>Eukaryota</taxon>
        <taxon>Fungi</taxon>
        <taxon>Dikarya</taxon>
        <taxon>Ascomycota</taxon>
        <taxon>Pezizomycotina</taxon>
        <taxon>Dothideomycetes</taxon>
        <taxon>Pleosporomycetidae</taxon>
        <taxon>Pleosporales</taxon>
        <taxon>Pleosporales incertae sedis</taxon>
        <taxon>Lojkania</taxon>
    </lineage>
</organism>
<name>A0A9P4KJM9_9PLEO</name>
<proteinExistence type="predicted"/>
<sequence length="267" mass="27511">MQAGPSPEAQASEEIDGVGMDSHMLLHRGASPTAPHSVDSAVAAIDIRGGASPSPVGGAVVPSALAKLPTLTMEESTDQRPEPFSAVARVSSGLLRRGGRGINGFNPSVNFAMAVGNICAQSGSLSGSYDVCLGFDERGTSSFTHFAREGELEDIGCSAARAHRLRFSLTSTLVSSVRFAVIQAGGVSSTASRPQQAVQYEGGTTPVPCARLCPGVLRTIIAEGKYNEVGFRGYMAMCALTGKDGPGGANSRQQQFPAQAGVLQLAQ</sequence>
<comment type="caution">
    <text evidence="1">The sequence shown here is derived from an EMBL/GenBank/DDBJ whole genome shotgun (WGS) entry which is preliminary data.</text>
</comment>
<protein>
    <submittedName>
        <fullName evidence="1">Uncharacterized protein</fullName>
    </submittedName>
</protein>
<dbReference type="AlphaFoldDB" id="A0A9P4KJM9"/>
<reference evidence="2" key="1">
    <citation type="journal article" date="2020" name="Stud. Mycol.">
        <title>101 Dothideomycetes genomes: A test case for predicting lifestyles and emergence of pathogens.</title>
        <authorList>
            <person name="Haridas S."/>
            <person name="Albert R."/>
            <person name="Binder M."/>
            <person name="Bloem J."/>
            <person name="LaButti K."/>
            <person name="Salamov A."/>
            <person name="Andreopoulos B."/>
            <person name="Baker S."/>
            <person name="Barry K."/>
            <person name="Bills G."/>
            <person name="Bluhm B."/>
            <person name="Cannon C."/>
            <person name="Castanera R."/>
            <person name="Culley D."/>
            <person name="Daum C."/>
            <person name="Ezra D."/>
            <person name="Gonzalez J."/>
            <person name="Henrissat B."/>
            <person name="Kuo A."/>
            <person name="Liang C."/>
            <person name="Lipzen A."/>
            <person name="Lutzoni F."/>
            <person name="Magnuson J."/>
            <person name="Mondo S."/>
            <person name="Nolan M."/>
            <person name="Ohm R."/>
            <person name="Pangilinan J."/>
            <person name="Park H.-J."/>
            <person name="Ramirez L."/>
            <person name="Alfaro M."/>
            <person name="Sun H."/>
            <person name="Tritt A."/>
            <person name="Yoshinaga Y."/>
            <person name="Zwiers L.-H."/>
            <person name="Turgeon B."/>
            <person name="Goodwin S."/>
            <person name="Spatafora J."/>
            <person name="Crous P."/>
            <person name="Grigoriev I."/>
        </authorList>
    </citation>
    <scope>NUCLEOTIDE SEQUENCE [LARGE SCALE GENOMIC DNA]</scope>
    <source>
        <strain evidence="2">CBS 304.66</strain>
    </source>
</reference>
<evidence type="ECO:0000313" key="1">
    <source>
        <dbReference type="EMBL" id="KAF2268549.1"/>
    </source>
</evidence>
<dbReference type="EMBL" id="ML986586">
    <property type="protein sequence ID" value="KAF2268549.1"/>
    <property type="molecule type" value="Genomic_DNA"/>
</dbReference>